<dbReference type="OrthoDB" id="9800501at2"/>
<dbReference type="CDD" id="cd16325">
    <property type="entry name" value="LolA"/>
    <property type="match status" value="1"/>
</dbReference>
<gene>
    <name evidence="3" type="ORF">CR162_06615</name>
</gene>
<accession>A0A2C7ACL9</accession>
<dbReference type="Pfam" id="PF03548">
    <property type="entry name" value="LolA"/>
    <property type="match status" value="1"/>
</dbReference>
<dbReference type="SUPFAM" id="SSF89392">
    <property type="entry name" value="Prokaryotic lipoproteins and lipoprotein localization factors"/>
    <property type="match status" value="1"/>
</dbReference>
<protein>
    <submittedName>
        <fullName evidence="3">Outer-membrane lipoprotein carrier protein LolA</fullName>
    </submittedName>
</protein>
<keyword evidence="1" id="KW-0732">Signal</keyword>
<sequence length="268" mass="29508">MTGWNGGTTSCRRRAPFRRSAPARCRKGRSSALPAALAARLRGGGLLRRRAVRQIGRMDRRTLLAATLALPSSLLAGRAAAQLVPANQAAAALQRVEAYMNGITTLRARFLQIAQNGGSAEGTAFIARPGRMRFDYDPPEPLLLVASDGQFLHYDRELKQPSIVPVSSTPLGFLLRPQMRFGGDIEVLGVERGNGFVGVTLRRRDNPAEGRLTLVLAEDPMELRQWVVVDGQGRQTRVTLTQIETGMSLPRRLFTFNDPSFFENEGRR</sequence>
<keyword evidence="4" id="KW-1185">Reference proteome</keyword>
<evidence type="ECO:0000313" key="3">
    <source>
        <dbReference type="EMBL" id="PHK95789.1"/>
    </source>
</evidence>
<keyword evidence="3" id="KW-0449">Lipoprotein</keyword>
<evidence type="ECO:0000256" key="1">
    <source>
        <dbReference type="ARBA" id="ARBA00022729"/>
    </source>
</evidence>
<dbReference type="InterPro" id="IPR004564">
    <property type="entry name" value="OM_lipoprot_carrier_LolA-like"/>
</dbReference>
<dbReference type="PANTHER" id="PTHR35869">
    <property type="entry name" value="OUTER-MEMBRANE LIPOPROTEIN CARRIER PROTEIN"/>
    <property type="match status" value="1"/>
</dbReference>
<evidence type="ECO:0000313" key="4">
    <source>
        <dbReference type="Proteomes" id="UP000223527"/>
    </source>
</evidence>
<organism evidence="3 4">
    <name type="scientific">Teichococcus rhizosphaerae</name>
    <dbReference type="NCBI Taxonomy" id="1335062"/>
    <lineage>
        <taxon>Bacteria</taxon>
        <taxon>Pseudomonadati</taxon>
        <taxon>Pseudomonadota</taxon>
        <taxon>Alphaproteobacteria</taxon>
        <taxon>Acetobacterales</taxon>
        <taxon>Roseomonadaceae</taxon>
        <taxon>Roseomonas</taxon>
    </lineage>
</organism>
<feature type="region of interest" description="Disordered" evidence="2">
    <location>
        <begin position="1"/>
        <end position="26"/>
    </location>
</feature>
<reference evidence="3 4" key="1">
    <citation type="submission" date="2017-10" db="EMBL/GenBank/DDBJ databases">
        <authorList>
            <person name="Banno H."/>
            <person name="Chua N.-H."/>
        </authorList>
    </citation>
    <scope>NUCLEOTIDE SEQUENCE [LARGE SCALE GENOMIC DNA]</scope>
    <source>
        <strain evidence="3 4">YW11</strain>
    </source>
</reference>
<evidence type="ECO:0000256" key="2">
    <source>
        <dbReference type="SAM" id="MobiDB-lite"/>
    </source>
</evidence>
<dbReference type="AlphaFoldDB" id="A0A2C7ACL9"/>
<dbReference type="PANTHER" id="PTHR35869:SF1">
    <property type="entry name" value="OUTER-MEMBRANE LIPOPROTEIN CARRIER PROTEIN"/>
    <property type="match status" value="1"/>
</dbReference>
<dbReference type="InterPro" id="IPR029046">
    <property type="entry name" value="LolA/LolB/LppX"/>
</dbReference>
<name>A0A2C7ACL9_9PROT</name>
<dbReference type="EMBL" id="PDNU01000007">
    <property type="protein sequence ID" value="PHK95789.1"/>
    <property type="molecule type" value="Genomic_DNA"/>
</dbReference>
<proteinExistence type="predicted"/>
<comment type="caution">
    <text evidence="3">The sequence shown here is derived from an EMBL/GenBank/DDBJ whole genome shotgun (WGS) entry which is preliminary data.</text>
</comment>
<dbReference type="Gene3D" id="2.50.20.10">
    <property type="entry name" value="Lipoprotein localisation LolA/LolB/LppX"/>
    <property type="match status" value="1"/>
</dbReference>
<dbReference type="Proteomes" id="UP000223527">
    <property type="component" value="Unassembled WGS sequence"/>
</dbReference>